<feature type="transmembrane region" description="Helical" evidence="1">
    <location>
        <begin position="28"/>
        <end position="49"/>
    </location>
</feature>
<evidence type="ECO:0000313" key="2">
    <source>
        <dbReference type="EMBL" id="MDY0408044.1"/>
    </source>
</evidence>
<evidence type="ECO:0000313" key="3">
    <source>
        <dbReference type="Proteomes" id="UP001275315"/>
    </source>
</evidence>
<comment type="caution">
    <text evidence="2">The sequence shown here is derived from an EMBL/GenBank/DDBJ whole genome shotgun (WGS) entry which is preliminary data.</text>
</comment>
<name>A0ABU5CQE6_9BACI</name>
<keyword evidence="3" id="KW-1185">Reference proteome</keyword>
<protein>
    <submittedName>
        <fullName evidence="2">Uncharacterized protein</fullName>
    </submittedName>
</protein>
<dbReference type="EMBL" id="JAWDIQ010000001">
    <property type="protein sequence ID" value="MDY0408044.1"/>
    <property type="molecule type" value="Genomic_DNA"/>
</dbReference>
<keyword evidence="1" id="KW-0812">Transmembrane</keyword>
<keyword evidence="1" id="KW-1133">Transmembrane helix</keyword>
<dbReference type="Proteomes" id="UP001275315">
    <property type="component" value="Unassembled WGS sequence"/>
</dbReference>
<gene>
    <name evidence="2" type="ORF">RWD45_04755</name>
</gene>
<keyword evidence="1" id="KW-0472">Membrane</keyword>
<feature type="transmembrane region" description="Helical" evidence="1">
    <location>
        <begin position="87"/>
        <end position="109"/>
    </location>
</feature>
<dbReference type="RefSeq" id="WP_320378808.1">
    <property type="nucleotide sequence ID" value="NZ_JAWDIQ010000001.1"/>
</dbReference>
<sequence length="121" mass="14397">MSLFHMFIVQTNESIFSFLHIFGLSDDMIFIMIMFISIFVCYVVIRPFVSLVITMKSKALLNYMMTSLLYMVIFLSAVFFIDHIQPYFFKLLKLSFQALAILGCLLLFFRMYKQLMRRLKP</sequence>
<reference evidence="2 3" key="1">
    <citation type="submission" date="2023-10" db="EMBL/GenBank/DDBJ databases">
        <title>Virgibacillus soli CC-YMP-6 genome.</title>
        <authorList>
            <person name="Miliotis G."/>
            <person name="Sengupta P."/>
            <person name="Hameed A."/>
            <person name="Chuvochina M."/>
            <person name="Mcdonagh F."/>
            <person name="Simpson A.C."/>
            <person name="Singh N.K."/>
            <person name="Rekha P.D."/>
            <person name="Raman K."/>
            <person name="Hugenholtz P."/>
            <person name="Venkateswaran K."/>
        </authorList>
    </citation>
    <scope>NUCLEOTIDE SEQUENCE [LARGE SCALE GENOMIC DNA]</scope>
    <source>
        <strain evidence="2 3">CC-YMP-6</strain>
    </source>
</reference>
<accession>A0ABU5CQE6</accession>
<proteinExistence type="predicted"/>
<organism evidence="2 3">
    <name type="scientific">Paracerasibacillus soli</name>
    <dbReference type="NCBI Taxonomy" id="480284"/>
    <lineage>
        <taxon>Bacteria</taxon>
        <taxon>Bacillati</taxon>
        <taxon>Bacillota</taxon>
        <taxon>Bacilli</taxon>
        <taxon>Bacillales</taxon>
        <taxon>Bacillaceae</taxon>
        <taxon>Paracerasibacillus</taxon>
    </lineage>
</organism>
<evidence type="ECO:0000256" key="1">
    <source>
        <dbReference type="SAM" id="Phobius"/>
    </source>
</evidence>
<feature type="transmembrane region" description="Helical" evidence="1">
    <location>
        <begin position="61"/>
        <end position="81"/>
    </location>
</feature>